<keyword evidence="2" id="KW-1003">Cell membrane</keyword>
<keyword evidence="3 6" id="KW-0812">Transmembrane</keyword>
<comment type="subcellular location">
    <subcellularLocation>
        <location evidence="1">Cell membrane</location>
        <topology evidence="1">Multi-pass membrane protein</topology>
    </subcellularLocation>
</comment>
<reference evidence="8 9" key="1">
    <citation type="submission" date="2018-11" db="EMBL/GenBank/DDBJ databases">
        <title>Flavobacterium sp. nov., YIM 102796 draft genome.</title>
        <authorList>
            <person name="Li G."/>
            <person name="Jiang Y."/>
        </authorList>
    </citation>
    <scope>NUCLEOTIDE SEQUENCE [LARGE SCALE GENOMIC DNA]</scope>
    <source>
        <strain evidence="8 9">YIM 102796</strain>
    </source>
</reference>
<evidence type="ECO:0000256" key="6">
    <source>
        <dbReference type="SAM" id="Phobius"/>
    </source>
</evidence>
<dbReference type="OrthoDB" id="1123412at2"/>
<gene>
    <name evidence="8" type="ORF">EG242_11840</name>
</gene>
<dbReference type="Proteomes" id="UP000268372">
    <property type="component" value="Unassembled WGS sequence"/>
</dbReference>
<evidence type="ECO:0000313" key="8">
    <source>
        <dbReference type="EMBL" id="RRA92040.1"/>
    </source>
</evidence>
<name>A0A3P1ATK6_9FLAO</name>
<keyword evidence="9" id="KW-1185">Reference proteome</keyword>
<evidence type="ECO:0000313" key="9">
    <source>
        <dbReference type="Proteomes" id="UP000268372"/>
    </source>
</evidence>
<evidence type="ECO:0000256" key="5">
    <source>
        <dbReference type="ARBA" id="ARBA00023136"/>
    </source>
</evidence>
<evidence type="ECO:0000256" key="2">
    <source>
        <dbReference type="ARBA" id="ARBA00022475"/>
    </source>
</evidence>
<dbReference type="AlphaFoldDB" id="A0A3P1ATK6"/>
<comment type="caution">
    <text evidence="8">The sequence shown here is derived from an EMBL/GenBank/DDBJ whole genome shotgun (WGS) entry which is preliminary data.</text>
</comment>
<feature type="transmembrane region" description="Helical" evidence="6">
    <location>
        <begin position="12"/>
        <end position="34"/>
    </location>
</feature>
<evidence type="ECO:0000256" key="3">
    <source>
        <dbReference type="ARBA" id="ARBA00022692"/>
    </source>
</evidence>
<keyword evidence="5 6" id="KW-0472">Membrane</keyword>
<protein>
    <recommendedName>
        <fullName evidence="7">Cardiolipin synthase N-terminal domain-containing protein</fullName>
    </recommendedName>
</protein>
<organism evidence="8 9">
    <name type="scientific">Paenimyroides viscosum</name>
    <dbReference type="NCBI Taxonomy" id="2488729"/>
    <lineage>
        <taxon>Bacteria</taxon>
        <taxon>Pseudomonadati</taxon>
        <taxon>Bacteroidota</taxon>
        <taxon>Flavobacteriia</taxon>
        <taxon>Flavobacteriales</taxon>
        <taxon>Flavobacteriaceae</taxon>
        <taxon>Paenimyroides</taxon>
    </lineage>
</organism>
<dbReference type="GO" id="GO:0005886">
    <property type="term" value="C:plasma membrane"/>
    <property type="evidence" value="ECO:0007669"/>
    <property type="project" value="UniProtKB-SubCell"/>
</dbReference>
<accession>A0A3P1ATK6</accession>
<dbReference type="EMBL" id="RQTJ01000031">
    <property type="protein sequence ID" value="RRA92040.1"/>
    <property type="molecule type" value="Genomic_DNA"/>
</dbReference>
<feature type="domain" description="Cardiolipin synthase N-terminal" evidence="7">
    <location>
        <begin position="26"/>
        <end position="64"/>
    </location>
</feature>
<keyword evidence="4 6" id="KW-1133">Transmembrane helix</keyword>
<dbReference type="Pfam" id="PF13396">
    <property type="entry name" value="PLDc_N"/>
    <property type="match status" value="1"/>
</dbReference>
<proteinExistence type="predicted"/>
<evidence type="ECO:0000256" key="4">
    <source>
        <dbReference type="ARBA" id="ARBA00022989"/>
    </source>
</evidence>
<feature type="transmembrane region" description="Helical" evidence="6">
    <location>
        <begin position="46"/>
        <end position="68"/>
    </location>
</feature>
<evidence type="ECO:0000256" key="1">
    <source>
        <dbReference type="ARBA" id="ARBA00004651"/>
    </source>
</evidence>
<evidence type="ECO:0000259" key="7">
    <source>
        <dbReference type="Pfam" id="PF13396"/>
    </source>
</evidence>
<dbReference type="RefSeq" id="WP_124900076.1">
    <property type="nucleotide sequence ID" value="NZ_RQTJ01000031.1"/>
</dbReference>
<dbReference type="InterPro" id="IPR027379">
    <property type="entry name" value="CLS_N"/>
</dbReference>
<sequence length="73" mass="8730">MEKLVNDFSFVLFFWQIIPIAMVIPFVWACVLLIKNQRETSISKAVWVAAFFFVPIVSSLFYIINFYVNRRKY</sequence>